<dbReference type="EMBL" id="CM017878">
    <property type="protein sequence ID" value="KAG1355043.1"/>
    <property type="molecule type" value="Genomic_DNA"/>
</dbReference>
<reference evidence="1" key="2">
    <citation type="submission" date="2019-07" db="EMBL/GenBank/DDBJ databases">
        <authorList>
            <person name="Yang Y."/>
            <person name="Bocs S."/>
            <person name="Baudouin L."/>
        </authorList>
    </citation>
    <scope>NUCLEOTIDE SEQUENCE</scope>
    <source>
        <tissue evidence="1">Spear leaf of Hainan Tall coconut</tissue>
    </source>
</reference>
<reference evidence="1" key="1">
    <citation type="journal article" date="2017" name="Gigascience">
        <title>The genome draft of coconut (Cocos nucifera).</title>
        <authorList>
            <person name="Xiao Y."/>
            <person name="Xu P."/>
            <person name="Fan H."/>
            <person name="Baudouin L."/>
            <person name="Xia W."/>
            <person name="Bocs S."/>
            <person name="Xu J."/>
            <person name="Li Q."/>
            <person name="Guo A."/>
            <person name="Zhou L."/>
            <person name="Li J."/>
            <person name="Wu Y."/>
            <person name="Ma Z."/>
            <person name="Armero A."/>
            <person name="Issali A.E."/>
            <person name="Liu N."/>
            <person name="Peng M."/>
            <person name="Yang Y."/>
        </authorList>
    </citation>
    <scope>NUCLEOTIDE SEQUENCE</scope>
    <source>
        <tissue evidence="1">Spear leaf of Hainan Tall coconut</tissue>
    </source>
</reference>
<organism evidence="1 2">
    <name type="scientific">Cocos nucifera</name>
    <name type="common">Coconut palm</name>
    <dbReference type="NCBI Taxonomy" id="13894"/>
    <lineage>
        <taxon>Eukaryota</taxon>
        <taxon>Viridiplantae</taxon>
        <taxon>Streptophyta</taxon>
        <taxon>Embryophyta</taxon>
        <taxon>Tracheophyta</taxon>
        <taxon>Spermatophyta</taxon>
        <taxon>Magnoliopsida</taxon>
        <taxon>Liliopsida</taxon>
        <taxon>Arecaceae</taxon>
        <taxon>Arecoideae</taxon>
        <taxon>Cocoseae</taxon>
        <taxon>Attaleinae</taxon>
        <taxon>Cocos</taxon>
    </lineage>
</organism>
<proteinExistence type="predicted"/>
<accession>A0A8K0IFW8</accession>
<evidence type="ECO:0000313" key="1">
    <source>
        <dbReference type="EMBL" id="KAG1355043.1"/>
    </source>
</evidence>
<dbReference type="Proteomes" id="UP000797356">
    <property type="component" value="Chromosome 7"/>
</dbReference>
<dbReference type="AlphaFoldDB" id="A0A8K0IFW8"/>
<keyword evidence="2" id="KW-1185">Reference proteome</keyword>
<gene>
    <name evidence="1" type="ORF">COCNU_07G011550</name>
</gene>
<sequence>MCPNPLAAPVYLPTAFPSLPNPLPLAVPVYLPTAFPSLPATQRQARHPHPLAHASGVVAPISSPAASCCLQAPPSRLHACPNPLAAPVRCVPMPANSRH</sequence>
<name>A0A8K0IFW8_COCNU</name>
<comment type="caution">
    <text evidence="1">The sequence shown here is derived from an EMBL/GenBank/DDBJ whole genome shotgun (WGS) entry which is preliminary data.</text>
</comment>
<protein>
    <submittedName>
        <fullName evidence="1">Uncharacterized protein</fullName>
    </submittedName>
</protein>
<evidence type="ECO:0000313" key="2">
    <source>
        <dbReference type="Proteomes" id="UP000797356"/>
    </source>
</evidence>